<dbReference type="EC" id="2.7.4.28" evidence="5"/>
<dbReference type="GO" id="GO:0016776">
    <property type="term" value="F:phosphotransferase activity, phosphate group as acceptor"/>
    <property type="evidence" value="ECO:0007669"/>
    <property type="project" value="UniProtKB-UniRule"/>
</dbReference>
<keyword evidence="2 5" id="KW-0808">Transferase</keyword>
<comment type="caution">
    <text evidence="6">The sequence shown here is derived from an EMBL/GenBank/DDBJ whole genome shotgun (WGS) entry which is preliminary data.</text>
</comment>
<evidence type="ECO:0000313" key="6">
    <source>
        <dbReference type="EMBL" id="EKE86978.1"/>
    </source>
</evidence>
<gene>
    <name evidence="6" type="ORF">A10D4_02012</name>
</gene>
<dbReference type="GO" id="GO:0005524">
    <property type="term" value="F:ATP binding"/>
    <property type="evidence" value="ECO:0007669"/>
    <property type="project" value="InterPro"/>
</dbReference>
<organism evidence="6 7">
    <name type="scientific">Idiomarina xiamenensis 10-D-4</name>
    <dbReference type="NCBI Taxonomy" id="740709"/>
    <lineage>
        <taxon>Bacteria</taxon>
        <taxon>Pseudomonadati</taxon>
        <taxon>Pseudomonadota</taxon>
        <taxon>Gammaproteobacteria</taxon>
        <taxon>Alteromonadales</taxon>
        <taxon>Idiomarinaceae</taxon>
        <taxon>Idiomarina</taxon>
    </lineage>
</organism>
<evidence type="ECO:0000256" key="2">
    <source>
        <dbReference type="ARBA" id="ARBA00022679"/>
    </source>
</evidence>
<evidence type="ECO:0000313" key="7">
    <source>
        <dbReference type="Proteomes" id="UP000014115"/>
    </source>
</evidence>
<dbReference type="AlphaFoldDB" id="K2KG39"/>
<dbReference type="Proteomes" id="UP000014115">
    <property type="component" value="Unassembled WGS sequence"/>
</dbReference>
<dbReference type="InterPro" id="IPR005177">
    <property type="entry name" value="Kinase-pyrophosphorylase"/>
</dbReference>
<comment type="catalytic activity">
    <reaction evidence="5">
        <text>[pyruvate, water dikinase] + ADP = [pyruvate, water dikinase]-phosphate + AMP + H(+)</text>
        <dbReference type="Rhea" id="RHEA:46020"/>
        <dbReference type="Rhea" id="RHEA-COMP:11425"/>
        <dbReference type="Rhea" id="RHEA-COMP:11426"/>
        <dbReference type="ChEBI" id="CHEBI:15378"/>
        <dbReference type="ChEBI" id="CHEBI:43176"/>
        <dbReference type="ChEBI" id="CHEBI:68546"/>
        <dbReference type="ChEBI" id="CHEBI:456215"/>
        <dbReference type="ChEBI" id="CHEBI:456216"/>
        <dbReference type="EC" id="2.7.11.33"/>
    </reaction>
</comment>
<comment type="function">
    <text evidence="5">Bifunctional serine/threonine kinase and phosphorylase involved in the regulation of the phosphoenolpyruvate synthase (PEPS) by catalyzing its phosphorylation/dephosphorylation.</text>
</comment>
<protein>
    <recommendedName>
        <fullName evidence="5">Putative phosphoenolpyruvate synthase regulatory protein</fullName>
        <shortName evidence="5">PEP synthase regulatory protein</shortName>
        <shortName evidence="5">PSRP</shortName>
        <ecNumber evidence="5">2.7.11.33</ecNumber>
        <ecNumber evidence="5">2.7.4.28</ecNumber>
    </recommendedName>
    <alternativeName>
        <fullName evidence="5">Pyruvate, water dikinase regulatory protein</fullName>
    </alternativeName>
</protein>
<keyword evidence="1 5" id="KW-0723">Serine/threonine-protein kinase</keyword>
<dbReference type="OrthoDB" id="9782201at2"/>
<dbReference type="Pfam" id="PF03618">
    <property type="entry name" value="Kinase-PPPase"/>
    <property type="match status" value="1"/>
</dbReference>
<proteinExistence type="inferred from homology"/>
<evidence type="ECO:0000256" key="4">
    <source>
        <dbReference type="ARBA" id="ARBA00022777"/>
    </source>
</evidence>
<dbReference type="GO" id="GO:0004674">
    <property type="term" value="F:protein serine/threonine kinase activity"/>
    <property type="evidence" value="ECO:0007669"/>
    <property type="project" value="UniProtKB-UniRule"/>
</dbReference>
<evidence type="ECO:0000256" key="3">
    <source>
        <dbReference type="ARBA" id="ARBA00022741"/>
    </source>
</evidence>
<dbReference type="NCBIfam" id="NF003742">
    <property type="entry name" value="PRK05339.1"/>
    <property type="match status" value="1"/>
</dbReference>
<feature type="binding site" evidence="5">
    <location>
        <begin position="148"/>
        <end position="155"/>
    </location>
    <ligand>
        <name>ADP</name>
        <dbReference type="ChEBI" id="CHEBI:456216"/>
    </ligand>
</feature>
<dbReference type="STRING" id="740709.A10D4_02012"/>
<comment type="catalytic activity">
    <reaction evidence="5">
        <text>[pyruvate, water dikinase]-phosphate + phosphate + H(+) = [pyruvate, water dikinase] + diphosphate</text>
        <dbReference type="Rhea" id="RHEA:48580"/>
        <dbReference type="Rhea" id="RHEA-COMP:11425"/>
        <dbReference type="Rhea" id="RHEA-COMP:11426"/>
        <dbReference type="ChEBI" id="CHEBI:15378"/>
        <dbReference type="ChEBI" id="CHEBI:33019"/>
        <dbReference type="ChEBI" id="CHEBI:43176"/>
        <dbReference type="ChEBI" id="CHEBI:43474"/>
        <dbReference type="ChEBI" id="CHEBI:68546"/>
        <dbReference type="EC" id="2.7.4.28"/>
    </reaction>
</comment>
<keyword evidence="4 5" id="KW-0418">Kinase</keyword>
<keyword evidence="7" id="KW-1185">Reference proteome</keyword>
<keyword evidence="3 5" id="KW-0547">Nucleotide-binding</keyword>
<name>K2KG39_9GAMM</name>
<dbReference type="HAMAP" id="MF_01062">
    <property type="entry name" value="PSRP"/>
    <property type="match status" value="1"/>
</dbReference>
<reference evidence="6 7" key="1">
    <citation type="journal article" date="2012" name="J. Bacteriol.">
        <title>Genome Sequence of Idiomarina xiamenensis Type Strain 10-D-4.</title>
        <authorList>
            <person name="Lai Q."/>
            <person name="Wang L."/>
            <person name="Wang W."/>
            <person name="Shao Z."/>
        </authorList>
    </citation>
    <scope>NUCLEOTIDE SEQUENCE [LARGE SCALE GENOMIC DNA]</scope>
    <source>
        <strain evidence="6 7">10-D-4</strain>
    </source>
</reference>
<dbReference type="GO" id="GO:0043531">
    <property type="term" value="F:ADP binding"/>
    <property type="evidence" value="ECO:0007669"/>
    <property type="project" value="UniProtKB-UniRule"/>
</dbReference>
<evidence type="ECO:0000256" key="1">
    <source>
        <dbReference type="ARBA" id="ARBA00022527"/>
    </source>
</evidence>
<evidence type="ECO:0000256" key="5">
    <source>
        <dbReference type="HAMAP-Rule" id="MF_01062"/>
    </source>
</evidence>
<sequence length="269" mass="30692">MRSVFYISDGTALTAEAFGNALLSMFPVTVEQRTIPFVDNEDKARQAVKRINEAHQASGLPPLVFHTFVDLNLQNIVINSEGVCFDFLQHYVQPVADQLQLAPQPRMSRTHGIRDDYSARIDAINFTLDNDDGSNISDYEQADIILVGVSRTGKTPTSLYLALQFGIKAANYPFTEDDGFESLKLPKSLKPYRHKIYGLTLDPQRLHEIRNSRREGSRYASLQQCRFEVAEVERLYRREAIPFIDSTQYSVEEIATKIIAETNLKRRHY</sequence>
<dbReference type="InterPro" id="IPR026530">
    <property type="entry name" value="PSRP"/>
</dbReference>
<dbReference type="EC" id="2.7.11.33" evidence="5"/>
<dbReference type="RefSeq" id="WP_008487403.1">
    <property type="nucleotide sequence ID" value="NZ_AMRG01000002.1"/>
</dbReference>
<dbReference type="PATRIC" id="fig|740709.3.peg.405"/>
<dbReference type="PANTHER" id="PTHR31756:SF3">
    <property type="entry name" value="PYRUVATE, PHOSPHATE DIKINASE REGULATORY PROTEIN 1, CHLOROPLASTIC"/>
    <property type="match status" value="1"/>
</dbReference>
<dbReference type="EMBL" id="AMRG01000002">
    <property type="protein sequence ID" value="EKE86978.1"/>
    <property type="molecule type" value="Genomic_DNA"/>
</dbReference>
<dbReference type="eggNOG" id="COG1806">
    <property type="taxonomic scope" value="Bacteria"/>
</dbReference>
<comment type="similarity">
    <text evidence="5">Belongs to the pyruvate, phosphate/water dikinase regulatory protein family. PSRP subfamily.</text>
</comment>
<dbReference type="PANTHER" id="PTHR31756">
    <property type="entry name" value="PYRUVATE, PHOSPHATE DIKINASE REGULATORY PROTEIN 1, CHLOROPLASTIC"/>
    <property type="match status" value="1"/>
</dbReference>
<accession>K2KG39</accession>